<dbReference type="Proteomes" id="UP000078550">
    <property type="component" value="Unassembled WGS sequence"/>
</dbReference>
<evidence type="ECO:0000313" key="1">
    <source>
        <dbReference type="EMBL" id="SBT33298.1"/>
    </source>
</evidence>
<name>A0A1A8YNX8_PLAOA</name>
<reference evidence="2" key="1">
    <citation type="submission" date="2016-05" db="EMBL/GenBank/DDBJ databases">
        <authorList>
            <person name="Naeem Raeece"/>
        </authorList>
    </citation>
    <scope>NUCLEOTIDE SEQUENCE [LARGE SCALE GENOMIC DNA]</scope>
</reference>
<accession>A0A1A8YNX8</accession>
<gene>
    <name evidence="1" type="ORF">POVWA2_014040</name>
</gene>
<protein>
    <submittedName>
        <fullName evidence="1">Uncharacterized protein</fullName>
    </submittedName>
</protein>
<evidence type="ECO:0000313" key="2">
    <source>
        <dbReference type="Proteomes" id="UP000078550"/>
    </source>
</evidence>
<dbReference type="EMBL" id="FLRE01000056">
    <property type="protein sequence ID" value="SBT33298.1"/>
    <property type="molecule type" value="Genomic_DNA"/>
</dbReference>
<dbReference type="AlphaFoldDB" id="A0A1A8YNX8"/>
<sequence length="136" mass="15576">MELNLCKQSPYVCTEHSFDTSRILVTMLLPLQKKESKNVTSLTKAGMQNVRISHEKVNSCREVLMGYAKAYGPCKISRTWIIRAKGRTPQFPPIPGRLFSGLIKSAKSQYPKKRRDCKTNNVTTYDNIHMKKFPLI</sequence>
<proteinExistence type="predicted"/>
<organism evidence="1 2">
    <name type="scientific">Plasmodium ovale wallikeri</name>
    <dbReference type="NCBI Taxonomy" id="864142"/>
    <lineage>
        <taxon>Eukaryota</taxon>
        <taxon>Sar</taxon>
        <taxon>Alveolata</taxon>
        <taxon>Apicomplexa</taxon>
        <taxon>Aconoidasida</taxon>
        <taxon>Haemosporida</taxon>
        <taxon>Plasmodiidae</taxon>
        <taxon>Plasmodium</taxon>
        <taxon>Plasmodium (Plasmodium)</taxon>
    </lineage>
</organism>